<dbReference type="GO" id="GO:0016780">
    <property type="term" value="F:phosphotransferase activity, for other substituted phosphate groups"/>
    <property type="evidence" value="ECO:0007669"/>
    <property type="project" value="TreeGrafter"/>
</dbReference>
<evidence type="ECO:0000313" key="9">
    <source>
        <dbReference type="EMBL" id="SDF66613.1"/>
    </source>
</evidence>
<dbReference type="Pfam" id="PF13727">
    <property type="entry name" value="CoA_binding_3"/>
    <property type="match status" value="1"/>
</dbReference>
<evidence type="ECO:0000256" key="2">
    <source>
        <dbReference type="ARBA" id="ARBA00006464"/>
    </source>
</evidence>
<sequence>MPLFFLRKLTRFLVLGDYIIINLFFLLGINFFITQPESIQIGTDYKTQLLILNFSWYIISKLVKLYKDSYYRDSAKHFSTLSKALIIFIIFFLLYITLIYSESVSIWFSINYLALVISSMVLSRIIIFLIRKRYRIKINRRINTVNTILIGKNNFSETILSNEDIRSTMGIRGFYTLENTVKKGKNLGDVNTLFEDLETGKIDNIILCDNSIDPELFDNIVQISEHKMIRVYMVPDFKYINIGPHSFSMINGVPFLKLMPEPLSTQENQLLKRTFDVVFSFLVFIFILIWLIPLIAVIIKLESKGPVFFLQKRSGIKNEPFSCIKFRSMAVNSIADHQSAKKGDSRITKFGAFMRKTSIDELPQFINVLLGQMSVVGPRPHMLSQTEQYSKITRKYMLRHMIKPGITGWAQVMGSRGEIFSDADMEKRVSKDIWYIQNWSFFLDLKIIFLTFYNIVKGDEQAY</sequence>
<evidence type="ECO:0000256" key="7">
    <source>
        <dbReference type="SAM" id="Phobius"/>
    </source>
</evidence>
<reference evidence="10" key="1">
    <citation type="submission" date="2016-10" db="EMBL/GenBank/DDBJ databases">
        <authorList>
            <person name="Varghese N."/>
            <person name="Submissions S."/>
        </authorList>
    </citation>
    <scope>NUCLEOTIDE SEQUENCE [LARGE SCALE GENOMIC DNA]</scope>
    <source>
        <strain evidence="10">DSM 19684</strain>
    </source>
</reference>
<comment type="similarity">
    <text evidence="2">Belongs to the bacterial sugar transferase family.</text>
</comment>
<dbReference type="PANTHER" id="PTHR30576">
    <property type="entry name" value="COLANIC BIOSYNTHESIS UDP-GLUCOSE LIPID CARRIER TRANSFERASE"/>
    <property type="match status" value="1"/>
</dbReference>
<keyword evidence="6 7" id="KW-0472">Membrane</keyword>
<dbReference type="Pfam" id="PF02397">
    <property type="entry name" value="Bac_transf"/>
    <property type="match status" value="1"/>
</dbReference>
<comment type="subcellular location">
    <subcellularLocation>
        <location evidence="1">Membrane</location>
        <topology evidence="1">Multi-pass membrane protein</topology>
    </subcellularLocation>
</comment>
<feature type="transmembrane region" description="Helical" evidence="7">
    <location>
        <begin position="106"/>
        <end position="130"/>
    </location>
</feature>
<evidence type="ECO:0000256" key="3">
    <source>
        <dbReference type="ARBA" id="ARBA00022679"/>
    </source>
</evidence>
<feature type="domain" description="Bacterial sugar transferase" evidence="8">
    <location>
        <begin position="272"/>
        <end position="456"/>
    </location>
</feature>
<feature type="transmembrane region" description="Helical" evidence="7">
    <location>
        <begin position="45"/>
        <end position="63"/>
    </location>
</feature>
<dbReference type="GO" id="GO:0016020">
    <property type="term" value="C:membrane"/>
    <property type="evidence" value="ECO:0007669"/>
    <property type="project" value="UniProtKB-SubCell"/>
</dbReference>
<dbReference type="Proteomes" id="UP000199203">
    <property type="component" value="Unassembled WGS sequence"/>
</dbReference>
<keyword evidence="5 7" id="KW-1133">Transmembrane helix</keyword>
<proteinExistence type="inferred from homology"/>
<keyword evidence="3 9" id="KW-0808">Transferase</keyword>
<name>A0A1G7MXT4_9FLAO</name>
<feature type="transmembrane region" description="Helical" evidence="7">
    <location>
        <begin position="277"/>
        <end position="299"/>
    </location>
</feature>
<evidence type="ECO:0000256" key="4">
    <source>
        <dbReference type="ARBA" id="ARBA00022692"/>
    </source>
</evidence>
<feature type="transmembrane region" description="Helical" evidence="7">
    <location>
        <begin position="84"/>
        <end position="100"/>
    </location>
</feature>
<accession>A0A1G7MXT4</accession>
<evidence type="ECO:0000259" key="8">
    <source>
        <dbReference type="Pfam" id="PF02397"/>
    </source>
</evidence>
<gene>
    <name evidence="9" type="ORF">SAMN05421825_1841</name>
</gene>
<dbReference type="InterPro" id="IPR017475">
    <property type="entry name" value="EPS_sugar_tfrase"/>
</dbReference>
<dbReference type="AlphaFoldDB" id="A0A1G7MXT4"/>
<dbReference type="InterPro" id="IPR003362">
    <property type="entry name" value="Bact_transf"/>
</dbReference>
<dbReference type="NCBIfam" id="TIGR03025">
    <property type="entry name" value="EPS_sugtrans"/>
    <property type="match status" value="1"/>
</dbReference>
<dbReference type="RefSeq" id="WP_089873187.1">
    <property type="nucleotide sequence ID" value="NZ_FNBH01000002.1"/>
</dbReference>
<dbReference type="PANTHER" id="PTHR30576:SF0">
    <property type="entry name" value="UNDECAPRENYL-PHOSPHATE N-ACETYLGALACTOSAMINYL 1-PHOSPHATE TRANSFERASE-RELATED"/>
    <property type="match status" value="1"/>
</dbReference>
<dbReference type="EMBL" id="FNBH01000002">
    <property type="protein sequence ID" value="SDF66613.1"/>
    <property type="molecule type" value="Genomic_DNA"/>
</dbReference>
<dbReference type="OrthoDB" id="9808602at2"/>
<keyword evidence="4 7" id="KW-0812">Transmembrane</keyword>
<protein>
    <submittedName>
        <fullName evidence="9">Putative colanic acid biosysnthesis UDP-glucose lipid carrier transferase</fullName>
    </submittedName>
</protein>
<evidence type="ECO:0000256" key="1">
    <source>
        <dbReference type="ARBA" id="ARBA00004141"/>
    </source>
</evidence>
<dbReference type="STRING" id="454006.SAMN05421825_1841"/>
<organism evidence="9 10">
    <name type="scientific">Epilithonimonas hungarica</name>
    <dbReference type="NCBI Taxonomy" id="454006"/>
    <lineage>
        <taxon>Bacteria</taxon>
        <taxon>Pseudomonadati</taxon>
        <taxon>Bacteroidota</taxon>
        <taxon>Flavobacteriia</taxon>
        <taxon>Flavobacteriales</taxon>
        <taxon>Weeksellaceae</taxon>
        <taxon>Chryseobacterium group</taxon>
        <taxon>Epilithonimonas</taxon>
    </lineage>
</organism>
<evidence type="ECO:0000256" key="5">
    <source>
        <dbReference type="ARBA" id="ARBA00022989"/>
    </source>
</evidence>
<evidence type="ECO:0000313" key="10">
    <source>
        <dbReference type="Proteomes" id="UP000199203"/>
    </source>
</evidence>
<evidence type="ECO:0000256" key="6">
    <source>
        <dbReference type="ARBA" id="ARBA00023136"/>
    </source>
</evidence>
<keyword evidence="10" id="KW-1185">Reference proteome</keyword>
<feature type="transmembrane region" description="Helical" evidence="7">
    <location>
        <begin position="12"/>
        <end position="33"/>
    </location>
</feature>